<proteinExistence type="predicted"/>
<protein>
    <submittedName>
        <fullName evidence="4">Uncharacterized protein LOC106157890</fullName>
    </submittedName>
</protein>
<keyword evidence="2" id="KW-1133">Transmembrane helix</keyword>
<dbReference type="InParanoid" id="A0A1S3HSX0"/>
<name>A0A1S3HSX0_LINAN</name>
<organism evidence="3 4">
    <name type="scientific">Lingula anatina</name>
    <name type="common">Brachiopod</name>
    <name type="synonym">Lingula unguis</name>
    <dbReference type="NCBI Taxonomy" id="7574"/>
    <lineage>
        <taxon>Eukaryota</taxon>
        <taxon>Metazoa</taxon>
        <taxon>Spiralia</taxon>
        <taxon>Lophotrochozoa</taxon>
        <taxon>Brachiopoda</taxon>
        <taxon>Linguliformea</taxon>
        <taxon>Lingulata</taxon>
        <taxon>Lingulida</taxon>
        <taxon>Linguloidea</taxon>
        <taxon>Lingulidae</taxon>
        <taxon>Lingula</taxon>
    </lineage>
</organism>
<evidence type="ECO:0000256" key="1">
    <source>
        <dbReference type="SAM" id="MobiDB-lite"/>
    </source>
</evidence>
<dbReference type="KEGG" id="lak:106157890"/>
<sequence length="139" mass="15129">MTTPPAAVTTPKLSKTTVDPKDGDREKQKQGNDEDNAGQMMFIIAGAAGGGVAVLLTILIILIIMRRRRQTPYTDIYEASSPRCSVYESGVLKIENPTYDVTLLPPPDIVIHSHDVTDTQRHIQGKNGEAISNTPTTEI</sequence>
<keyword evidence="3" id="KW-1185">Reference proteome</keyword>
<dbReference type="RefSeq" id="XP_013389137.1">
    <property type="nucleotide sequence ID" value="XM_013533683.1"/>
</dbReference>
<feature type="region of interest" description="Disordered" evidence="1">
    <location>
        <begin position="1"/>
        <end position="37"/>
    </location>
</feature>
<keyword evidence="2" id="KW-0812">Transmembrane</keyword>
<keyword evidence="2" id="KW-0472">Membrane</keyword>
<reference evidence="4" key="1">
    <citation type="submission" date="2025-08" db="UniProtKB">
        <authorList>
            <consortium name="RefSeq"/>
        </authorList>
    </citation>
    <scope>IDENTIFICATION</scope>
    <source>
        <tissue evidence="4">Gonads</tissue>
    </source>
</reference>
<feature type="compositionally biased region" description="Basic and acidic residues" evidence="1">
    <location>
        <begin position="18"/>
        <end position="32"/>
    </location>
</feature>
<evidence type="ECO:0000313" key="4">
    <source>
        <dbReference type="RefSeq" id="XP_013389137.1"/>
    </source>
</evidence>
<evidence type="ECO:0000313" key="3">
    <source>
        <dbReference type="Proteomes" id="UP000085678"/>
    </source>
</evidence>
<dbReference type="GeneID" id="106157890"/>
<evidence type="ECO:0000256" key="2">
    <source>
        <dbReference type="SAM" id="Phobius"/>
    </source>
</evidence>
<feature type="transmembrane region" description="Helical" evidence="2">
    <location>
        <begin position="40"/>
        <end position="64"/>
    </location>
</feature>
<accession>A0A1S3HSX0</accession>
<gene>
    <name evidence="4" type="primary">LOC106157890</name>
</gene>
<dbReference type="AlphaFoldDB" id="A0A1S3HSX0"/>
<dbReference type="Proteomes" id="UP000085678">
    <property type="component" value="Unplaced"/>
</dbReference>